<gene>
    <name evidence="4" type="ORF">GSBLH_T00007059001</name>
</gene>
<reference evidence="4" key="1">
    <citation type="submission" date="2010-02" db="EMBL/GenBank/DDBJ databases">
        <title>Sequencing and annotation of the Blastocystis hominis genome.</title>
        <authorList>
            <person name="Wincker P."/>
        </authorList>
    </citation>
    <scope>NUCLEOTIDE SEQUENCE</scope>
    <source>
        <strain evidence="4">Singapore isolate B</strain>
    </source>
</reference>
<dbReference type="GO" id="GO:0031981">
    <property type="term" value="C:nuclear lumen"/>
    <property type="evidence" value="ECO:0007669"/>
    <property type="project" value="UniProtKB-ARBA"/>
</dbReference>
<evidence type="ECO:0000256" key="2">
    <source>
        <dbReference type="ARBA" id="ARBA00009761"/>
    </source>
</evidence>
<keyword evidence="3" id="KW-0539">Nucleus</keyword>
<dbReference type="InterPro" id="IPR012340">
    <property type="entry name" value="NA-bd_OB-fold"/>
</dbReference>
<dbReference type="GO" id="GO:0006281">
    <property type="term" value="P:DNA repair"/>
    <property type="evidence" value="ECO:0007669"/>
    <property type="project" value="InterPro"/>
</dbReference>
<dbReference type="GO" id="GO:0006310">
    <property type="term" value="P:DNA recombination"/>
    <property type="evidence" value="ECO:0007669"/>
    <property type="project" value="InterPro"/>
</dbReference>
<dbReference type="GO" id="GO:0003677">
    <property type="term" value="F:DNA binding"/>
    <property type="evidence" value="ECO:0007669"/>
    <property type="project" value="InterPro"/>
</dbReference>
<dbReference type="Pfam" id="PF08661">
    <property type="entry name" value="Rep_fac-A_3"/>
    <property type="match status" value="1"/>
</dbReference>
<dbReference type="OrthoDB" id="188186at2759"/>
<evidence type="ECO:0000256" key="3">
    <source>
        <dbReference type="ARBA" id="ARBA00023242"/>
    </source>
</evidence>
<dbReference type="Gene3D" id="2.40.50.140">
    <property type="entry name" value="Nucleic acid-binding proteins"/>
    <property type="match status" value="1"/>
</dbReference>
<dbReference type="GO" id="GO:0006260">
    <property type="term" value="P:DNA replication"/>
    <property type="evidence" value="ECO:0007669"/>
    <property type="project" value="InterPro"/>
</dbReference>
<dbReference type="RefSeq" id="XP_012896049.1">
    <property type="nucleotide sequence ID" value="XM_013040595.1"/>
</dbReference>
<dbReference type="InterPro" id="IPR013970">
    <property type="entry name" value="Rfa2"/>
</dbReference>
<evidence type="ECO:0000256" key="1">
    <source>
        <dbReference type="ARBA" id="ARBA00004123"/>
    </source>
</evidence>
<name>D8M1R2_BLAHO</name>
<comment type="similarity">
    <text evidence="2">Belongs to the replication factor A protein 3 family.</text>
</comment>
<comment type="subcellular location">
    <subcellularLocation>
        <location evidence="1">Nucleus</location>
    </subcellularLocation>
</comment>
<dbReference type="AlphaFoldDB" id="D8M1R2"/>
<accession>D8M1R2</accession>
<dbReference type="GeneID" id="24923183"/>
<protein>
    <submittedName>
        <fullName evidence="4">Uncharacterized protein</fullName>
    </submittedName>
</protein>
<organism evidence="4">
    <name type="scientific">Blastocystis hominis</name>
    <dbReference type="NCBI Taxonomy" id="12968"/>
    <lineage>
        <taxon>Eukaryota</taxon>
        <taxon>Sar</taxon>
        <taxon>Stramenopiles</taxon>
        <taxon>Bigyra</taxon>
        <taxon>Opalozoa</taxon>
        <taxon>Opalinata</taxon>
        <taxon>Blastocystidae</taxon>
        <taxon>Blastocystis</taxon>
    </lineage>
</organism>
<sequence length="128" mass="13925">MLNRFVGLTVSIVGKIDTVAGSTAIITTSDNKKVSVYSPNGFSFEKDKVVEFIGVVNPNGSINAQYSMGFTGDYSASAYNKLVSFMNGKFHGEVELSAHPLLSYYRKERRFKAVSLSTLLNIVLDVGS</sequence>
<evidence type="ECO:0000313" key="4">
    <source>
        <dbReference type="EMBL" id="CBK22001.2"/>
    </source>
</evidence>
<dbReference type="SUPFAM" id="SSF50249">
    <property type="entry name" value="Nucleic acid-binding proteins"/>
    <property type="match status" value="1"/>
</dbReference>
<evidence type="ECO:0000313" key="5">
    <source>
        <dbReference type="Proteomes" id="UP000008312"/>
    </source>
</evidence>
<dbReference type="Proteomes" id="UP000008312">
    <property type="component" value="Unassembled WGS sequence"/>
</dbReference>
<dbReference type="InParanoid" id="D8M1R2"/>
<proteinExistence type="inferred from homology"/>
<dbReference type="EMBL" id="FN668646">
    <property type="protein sequence ID" value="CBK22001.2"/>
    <property type="molecule type" value="Genomic_DNA"/>
</dbReference>
<keyword evidence="5" id="KW-1185">Reference proteome</keyword>